<evidence type="ECO:0000259" key="5">
    <source>
        <dbReference type="Pfam" id="PF00891"/>
    </source>
</evidence>
<feature type="compositionally biased region" description="Polar residues" evidence="4">
    <location>
        <begin position="895"/>
        <end position="904"/>
    </location>
</feature>
<keyword evidence="1" id="KW-0489">Methyltransferase</keyword>
<evidence type="ECO:0000313" key="7">
    <source>
        <dbReference type="Proteomes" id="UP000467700"/>
    </source>
</evidence>
<sequence>MTLAVLRSLHAIIGDAIDDIERVYSTHGYTMDPSAPQSQEEDQQSSNQAPGPENDNPIPKPGHKSSTSTSHAYASPPPSPALATSPHYFLHSTTSQTAHNIDFPSLDAPCDPTSLSEQLTSHPTVGAAISRIAAAAGQLAATVQVPFLTICDSVMGYHLPSCMRLLEASHVAEILHEAGPEGLHVQAISDKNGVSASKLAHTLRLLATHHILREVSPDVFALNRISSLVYSGKTFAELQGYQSEGRPELKYSETNGIAAFVGLCSDECYKSSAYMTEAYFLSPSKETREGSDPAKAPFCFAFDTVKSGTGFFGWLEGDADFAGFGSRKATDVDDSIETGKGAILPPTPISATFGRKSPKTPKTPITPDRPPRPRRDTLRSQPGLTPSLRRQSSHPSPSSPTDPLSPPRPRIETDLPRLQRASETNVDTNSNRFRLARFGKAMTGTDGWEVPGAVLNGFDWHSLPHGSVVVDVGGGIGSTSMLLATAFSSPSGEDDGLGLKFVIQDRPVVCEMGEKAWKAKCPELLESTARFQVHDFFTPQPIKDAAVFLLRVVLHDWPDDFARRILFHLREAATPDTKLLIADFVLPLACPDIVGPTDGKEDCLEGIEGVESILAPSPLLPNLGKASANVYWMDMTMQVMFNAQERTLRETVALARSAGWKVVKVTKATGSLFGHIVAVPVDIPPETIEEQRAVILPSIDSFGAPSSPTSPAEDAISQPGPSSTSVLKDRREEMEHSVKAKRYCSDMEMAGRASSRCGTPTFGSRMRLSSAEEALSRFGGGVGRSRGTNRNISTPFGSTFGHPPPPPPSLLKPALSLFSSLSVGKSVKKKPSPLSVPPLQTSPPSPFARSPSHARKRSLASSPGDDHATGQSSSPSQVQASPRIITRRVSLANLRPSQNQSQETAIPPPPPLAGRHPPPSPLSPRHLGSPPPLPQTPSRSLARRASYAHLSISNASGIAPVAQIKPTLIPATRSSITVSVPLLGQGGARSTTNSPPRLSPSSSVANRQMPSATAHRFARRASHAQFPQIPLRKRSGTVVGPAEPPPRPPRHCERQKQTSISSLSGLSSPSSRNSSISGRMSSASGSSFGAVLGFHGIASATAGEERVASRSPISQAGADGDAGKVDTNPVLQGSEAIHLAEDADESDAEEPRNINPLLPSDHHCANTGVSTKTLAIIESNRSVDGAEELAASLLSAALANPEAVDSLVVPIVQIKPQANTILVTDEDAGYTDTPFFHLVEIRLSEGLGDELHETQLNKAKQTAVESSNSVLSAALFSASVLQNGLLSSKTIYAFARQGLQLPDEKSEDERKEIVAIGTLLQLLVAGKILVEKQLGLGFGLDKIVAALEVLKANKTIQNAKGVDLLEKTVTASKIGFSDPLSPANTWKALFPSSQSDDNPPCFLFLLDEIVPTPNLEPSFLILSPHKPSRSIVSPTTTRMPTDANLTFARLDW</sequence>
<feature type="region of interest" description="Disordered" evidence="4">
    <location>
        <begin position="826"/>
        <end position="942"/>
    </location>
</feature>
<accession>A0A8S0WZ85</accession>
<dbReference type="Gene3D" id="3.40.50.150">
    <property type="entry name" value="Vaccinia Virus protein VP39"/>
    <property type="match status" value="1"/>
</dbReference>
<dbReference type="EMBL" id="CACVBS010000036">
    <property type="protein sequence ID" value="CAA7262528.1"/>
    <property type="molecule type" value="Genomic_DNA"/>
</dbReference>
<feature type="compositionally biased region" description="Pro residues" evidence="4">
    <location>
        <begin position="834"/>
        <end position="846"/>
    </location>
</feature>
<dbReference type="InterPro" id="IPR036388">
    <property type="entry name" value="WH-like_DNA-bd_sf"/>
</dbReference>
<feature type="compositionally biased region" description="Low complexity" evidence="4">
    <location>
        <begin position="386"/>
        <end position="396"/>
    </location>
</feature>
<dbReference type="SUPFAM" id="SSF46785">
    <property type="entry name" value="Winged helix' DNA-binding domain"/>
    <property type="match status" value="1"/>
</dbReference>
<reference evidence="6 7" key="1">
    <citation type="submission" date="2020-01" db="EMBL/GenBank/DDBJ databases">
        <authorList>
            <person name="Gupta K D."/>
        </authorList>
    </citation>
    <scope>NUCLEOTIDE SEQUENCE [LARGE SCALE GENOMIC DNA]</scope>
</reference>
<feature type="domain" description="O-methyltransferase C-terminal" evidence="5">
    <location>
        <begin position="452"/>
        <end position="587"/>
    </location>
</feature>
<feature type="region of interest" description="Disordered" evidence="4">
    <location>
        <begin position="984"/>
        <end position="1082"/>
    </location>
</feature>
<keyword evidence="3" id="KW-0949">S-adenosyl-L-methionine</keyword>
<feature type="compositionally biased region" description="Low complexity" evidence="4">
    <location>
        <begin position="1059"/>
        <end position="1082"/>
    </location>
</feature>
<feature type="compositionally biased region" description="Basic and acidic residues" evidence="4">
    <location>
        <begin position="727"/>
        <end position="738"/>
    </location>
</feature>
<dbReference type="GO" id="GO:0008171">
    <property type="term" value="F:O-methyltransferase activity"/>
    <property type="evidence" value="ECO:0007669"/>
    <property type="project" value="InterPro"/>
</dbReference>
<feature type="compositionally biased region" description="Basic and acidic residues" evidence="4">
    <location>
        <begin position="369"/>
        <end position="378"/>
    </location>
</feature>
<feature type="region of interest" description="Disordered" evidence="4">
    <location>
        <begin position="331"/>
        <end position="428"/>
    </location>
</feature>
<evidence type="ECO:0000256" key="2">
    <source>
        <dbReference type="ARBA" id="ARBA00022679"/>
    </source>
</evidence>
<keyword evidence="7" id="KW-1185">Reference proteome</keyword>
<dbReference type="PANTHER" id="PTHR43712:SF2">
    <property type="entry name" value="O-METHYLTRANSFERASE CICE"/>
    <property type="match status" value="1"/>
</dbReference>
<feature type="compositionally biased region" description="Pro residues" evidence="4">
    <location>
        <begin position="906"/>
        <end position="922"/>
    </location>
</feature>
<dbReference type="PANTHER" id="PTHR43712">
    <property type="entry name" value="PUTATIVE (AFU_ORTHOLOGUE AFUA_4G14580)-RELATED"/>
    <property type="match status" value="1"/>
</dbReference>
<evidence type="ECO:0000313" key="6">
    <source>
        <dbReference type="EMBL" id="CAA7262528.1"/>
    </source>
</evidence>
<feature type="compositionally biased region" description="Low complexity" evidence="4">
    <location>
        <begin position="871"/>
        <end position="882"/>
    </location>
</feature>
<evidence type="ECO:0000256" key="4">
    <source>
        <dbReference type="SAM" id="MobiDB-lite"/>
    </source>
</evidence>
<proteinExistence type="predicted"/>
<feature type="region of interest" description="Disordered" evidence="4">
    <location>
        <begin position="1103"/>
        <end position="1128"/>
    </location>
</feature>
<feature type="region of interest" description="Disordered" evidence="4">
    <location>
        <begin position="777"/>
        <end position="813"/>
    </location>
</feature>
<dbReference type="InterPro" id="IPR029063">
    <property type="entry name" value="SAM-dependent_MTases_sf"/>
</dbReference>
<dbReference type="Gene3D" id="1.10.10.10">
    <property type="entry name" value="Winged helix-like DNA-binding domain superfamily/Winged helix DNA-binding domain"/>
    <property type="match status" value="1"/>
</dbReference>
<evidence type="ECO:0000256" key="3">
    <source>
        <dbReference type="ARBA" id="ARBA00022691"/>
    </source>
</evidence>
<feature type="region of interest" description="Disordered" evidence="4">
    <location>
        <begin position="1141"/>
        <end position="1165"/>
    </location>
</feature>
<dbReference type="SUPFAM" id="SSF53335">
    <property type="entry name" value="S-adenosyl-L-methionine-dependent methyltransferases"/>
    <property type="match status" value="1"/>
</dbReference>
<dbReference type="GO" id="GO:0032259">
    <property type="term" value="P:methylation"/>
    <property type="evidence" value="ECO:0007669"/>
    <property type="project" value="UniProtKB-KW"/>
</dbReference>
<feature type="region of interest" description="Disordered" evidence="4">
    <location>
        <begin position="699"/>
        <end position="740"/>
    </location>
</feature>
<feature type="region of interest" description="Disordered" evidence="4">
    <location>
        <begin position="27"/>
        <end position="79"/>
    </location>
</feature>
<feature type="compositionally biased region" description="Low complexity" evidence="4">
    <location>
        <begin position="65"/>
        <end position="74"/>
    </location>
</feature>
<dbReference type="InterPro" id="IPR001077">
    <property type="entry name" value="COMT_C"/>
</dbReference>
<keyword evidence="2" id="KW-0808">Transferase</keyword>
<dbReference type="Pfam" id="PF00891">
    <property type="entry name" value="Methyltransf_2"/>
    <property type="match status" value="1"/>
</dbReference>
<feature type="compositionally biased region" description="Pro residues" evidence="4">
    <location>
        <begin position="397"/>
        <end position="408"/>
    </location>
</feature>
<comment type="caution">
    <text evidence="6">The sequence shown here is derived from an EMBL/GenBank/DDBJ whole genome shotgun (WGS) entry which is preliminary data.</text>
</comment>
<evidence type="ECO:0000256" key="1">
    <source>
        <dbReference type="ARBA" id="ARBA00022603"/>
    </source>
</evidence>
<name>A0A8S0WZ85_CYCAE</name>
<dbReference type="InterPro" id="IPR036390">
    <property type="entry name" value="WH_DNA-bd_sf"/>
</dbReference>
<protein>
    <recommendedName>
        <fullName evidence="5">O-methyltransferase C-terminal domain-containing protein</fullName>
    </recommendedName>
</protein>
<gene>
    <name evidence="6" type="ORF">AAE3_LOCUS4969</name>
</gene>
<dbReference type="InterPro" id="IPR016461">
    <property type="entry name" value="COMT-like"/>
</dbReference>
<feature type="compositionally biased region" description="Polar residues" evidence="4">
    <location>
        <begin position="988"/>
        <end position="1011"/>
    </location>
</feature>
<organism evidence="6 7">
    <name type="scientific">Cyclocybe aegerita</name>
    <name type="common">Black poplar mushroom</name>
    <name type="synonym">Agrocybe aegerita</name>
    <dbReference type="NCBI Taxonomy" id="1973307"/>
    <lineage>
        <taxon>Eukaryota</taxon>
        <taxon>Fungi</taxon>
        <taxon>Dikarya</taxon>
        <taxon>Basidiomycota</taxon>
        <taxon>Agaricomycotina</taxon>
        <taxon>Agaricomycetes</taxon>
        <taxon>Agaricomycetidae</taxon>
        <taxon>Agaricales</taxon>
        <taxon>Agaricineae</taxon>
        <taxon>Bolbitiaceae</taxon>
        <taxon>Cyclocybe</taxon>
    </lineage>
</organism>
<feature type="compositionally biased region" description="Low complexity" evidence="4">
    <location>
        <begin position="33"/>
        <end position="49"/>
    </location>
</feature>
<dbReference type="Proteomes" id="UP000467700">
    <property type="component" value="Unassembled WGS sequence"/>
</dbReference>
<dbReference type="PROSITE" id="PS51683">
    <property type="entry name" value="SAM_OMT_II"/>
    <property type="match status" value="1"/>
</dbReference>
<dbReference type="OrthoDB" id="2410195at2759"/>